<reference evidence="1 2" key="1">
    <citation type="journal article" date="2016" name="Nat. Commun.">
        <title>Thousands of microbial genomes shed light on interconnected biogeochemical processes in an aquifer system.</title>
        <authorList>
            <person name="Anantharaman K."/>
            <person name="Brown C.T."/>
            <person name="Hug L.A."/>
            <person name="Sharon I."/>
            <person name="Castelle C.J."/>
            <person name="Probst A.J."/>
            <person name="Thomas B.C."/>
            <person name="Singh A."/>
            <person name="Wilkins M.J."/>
            <person name="Karaoz U."/>
            <person name="Brodie E.L."/>
            <person name="Williams K.H."/>
            <person name="Hubbard S.S."/>
            <person name="Banfield J.F."/>
        </authorList>
    </citation>
    <scope>NUCLEOTIDE SEQUENCE [LARGE SCALE GENOMIC DNA]</scope>
</reference>
<proteinExistence type="predicted"/>
<accession>A0A1F6WXQ0</accession>
<evidence type="ECO:0000313" key="1">
    <source>
        <dbReference type="EMBL" id="OGI86643.1"/>
    </source>
</evidence>
<sequence length="89" mass="10772">MDISRELAIKILQYLDGHKDFYFPFLVMNKEYTPEDDDFVEIEPNEWKIIEMDKNYKTFQLWENLQNLDKKTLKLMSKGFLEKMNLSTA</sequence>
<comment type="caution">
    <text evidence="1">The sequence shown here is derived from an EMBL/GenBank/DDBJ whole genome shotgun (WGS) entry which is preliminary data.</text>
</comment>
<organism evidence="1 2">
    <name type="scientific">Candidatus Nomurabacteria bacterium RIFCSPLOWO2_01_FULL_36_16</name>
    <dbReference type="NCBI Taxonomy" id="1801767"/>
    <lineage>
        <taxon>Bacteria</taxon>
        <taxon>Candidatus Nomuraibacteriota</taxon>
    </lineage>
</organism>
<evidence type="ECO:0000313" key="2">
    <source>
        <dbReference type="Proteomes" id="UP000177001"/>
    </source>
</evidence>
<dbReference type="Proteomes" id="UP000177001">
    <property type="component" value="Unassembled WGS sequence"/>
</dbReference>
<dbReference type="AlphaFoldDB" id="A0A1F6WXQ0"/>
<name>A0A1F6WXQ0_9BACT</name>
<dbReference type="EMBL" id="MFUR01000013">
    <property type="protein sequence ID" value="OGI86643.1"/>
    <property type="molecule type" value="Genomic_DNA"/>
</dbReference>
<gene>
    <name evidence="1" type="ORF">A3A91_02935</name>
</gene>
<protein>
    <submittedName>
        <fullName evidence="1">Uncharacterized protein</fullName>
    </submittedName>
</protein>